<dbReference type="RefSeq" id="WP_151966688.1">
    <property type="nucleotide sequence ID" value="NZ_AP019860.1"/>
</dbReference>
<dbReference type="Gene3D" id="2.40.420.20">
    <property type="match status" value="1"/>
</dbReference>
<evidence type="ECO:0000256" key="2">
    <source>
        <dbReference type="SAM" id="Coils"/>
    </source>
</evidence>
<dbReference type="AlphaFoldDB" id="A0A5S9F1U8"/>
<dbReference type="PANTHER" id="PTHR30469">
    <property type="entry name" value="MULTIDRUG RESISTANCE PROTEIN MDTA"/>
    <property type="match status" value="1"/>
</dbReference>
<sequence>MKKLQKLFVITITVAVVYTATLVLQTKKDVKKEPRKTFYVAVHKVKKVNRYVVKYPYVGKIAAKRTSQVGFEISGQIESLVFDEGDFVRKGQKIATLNVDRLLARKSELISKLKSAKANLELAKLTLNRFRNAKLGVSFQNLDEAQQNYYMQKANVSLAQAQIKTVEVDIKKSTLFAPFTGTISKVYIDLGQVVSLQQPVIWLMSNHLLEAQVGITREGIDNITIGKKYPIEIHGRKVTAVATAILPNRTSMSRTIDVIFDLPRLEGVAVGDLAVFYTKYTKQKKGTWIPISSLVEGVRGLWSCYVAVPQKHQYRLVAHPLQIHAYRNNYVFVESNLRNGDYVVSTGIHRVTAGKFVQILESQP</sequence>
<comment type="similarity">
    <text evidence="1">Belongs to the membrane fusion protein (MFP) (TC 8.A.1) family.</text>
</comment>
<dbReference type="Gene3D" id="1.10.287.470">
    <property type="entry name" value="Helix hairpin bin"/>
    <property type="match status" value="1"/>
</dbReference>
<organism evidence="3 4">
    <name type="scientific">Uabimicrobium amorphum</name>
    <dbReference type="NCBI Taxonomy" id="2596890"/>
    <lineage>
        <taxon>Bacteria</taxon>
        <taxon>Pseudomonadati</taxon>
        <taxon>Planctomycetota</taxon>
        <taxon>Candidatus Uabimicrobiia</taxon>
        <taxon>Candidatus Uabimicrobiales</taxon>
        <taxon>Candidatus Uabimicrobiaceae</taxon>
        <taxon>Candidatus Uabimicrobium</taxon>
    </lineage>
</organism>
<dbReference type="GO" id="GO:1990281">
    <property type="term" value="C:efflux pump complex"/>
    <property type="evidence" value="ECO:0007669"/>
    <property type="project" value="TreeGrafter"/>
</dbReference>
<keyword evidence="4" id="KW-1185">Reference proteome</keyword>
<dbReference type="NCBIfam" id="TIGR01730">
    <property type="entry name" value="RND_mfp"/>
    <property type="match status" value="1"/>
</dbReference>
<gene>
    <name evidence="3" type="ORF">UABAM_00786</name>
</gene>
<dbReference type="SUPFAM" id="SSF111369">
    <property type="entry name" value="HlyD-like secretion proteins"/>
    <property type="match status" value="1"/>
</dbReference>
<proteinExistence type="inferred from homology"/>
<dbReference type="Proteomes" id="UP000326354">
    <property type="component" value="Chromosome"/>
</dbReference>
<feature type="coiled-coil region" evidence="2">
    <location>
        <begin position="99"/>
        <end position="133"/>
    </location>
</feature>
<reference evidence="3 4" key="1">
    <citation type="submission" date="2019-08" db="EMBL/GenBank/DDBJ databases">
        <title>Complete genome sequence of Candidatus Uab amorphum.</title>
        <authorList>
            <person name="Shiratori T."/>
            <person name="Suzuki S."/>
            <person name="Kakizawa Y."/>
            <person name="Ishida K."/>
        </authorList>
    </citation>
    <scope>NUCLEOTIDE SEQUENCE [LARGE SCALE GENOMIC DNA]</scope>
    <source>
        <strain evidence="3 4">SRT547</strain>
    </source>
</reference>
<keyword evidence="2" id="KW-0175">Coiled coil</keyword>
<dbReference type="GO" id="GO:0015562">
    <property type="term" value="F:efflux transmembrane transporter activity"/>
    <property type="evidence" value="ECO:0007669"/>
    <property type="project" value="TreeGrafter"/>
</dbReference>
<dbReference type="EMBL" id="AP019860">
    <property type="protein sequence ID" value="BBM82443.1"/>
    <property type="molecule type" value="Genomic_DNA"/>
</dbReference>
<accession>A0A5S9F1U8</accession>
<name>A0A5S9F1U8_UABAM</name>
<protein>
    <submittedName>
        <fullName evidence="3">RND transporter MFP subunit</fullName>
    </submittedName>
</protein>
<dbReference type="KEGG" id="uam:UABAM_00786"/>
<dbReference type="InterPro" id="IPR006143">
    <property type="entry name" value="RND_pump_MFP"/>
</dbReference>
<evidence type="ECO:0000313" key="4">
    <source>
        <dbReference type="Proteomes" id="UP000326354"/>
    </source>
</evidence>
<evidence type="ECO:0000313" key="3">
    <source>
        <dbReference type="EMBL" id="BBM82443.1"/>
    </source>
</evidence>
<dbReference type="OrthoDB" id="266524at2"/>
<evidence type="ECO:0000256" key="1">
    <source>
        <dbReference type="ARBA" id="ARBA00009477"/>
    </source>
</evidence>
<dbReference type="PANTHER" id="PTHR30469:SF11">
    <property type="entry name" value="BLL4320 PROTEIN"/>
    <property type="match status" value="1"/>
</dbReference>
<dbReference type="Gene3D" id="2.40.50.100">
    <property type="match status" value="1"/>
</dbReference>